<dbReference type="AlphaFoldDB" id="A0A8X6F006"/>
<proteinExistence type="predicted"/>
<dbReference type="Proteomes" id="UP000887116">
    <property type="component" value="Unassembled WGS sequence"/>
</dbReference>
<keyword evidence="2" id="KW-1185">Reference proteome</keyword>
<accession>A0A8X6F006</accession>
<dbReference type="EMBL" id="BMAO01020204">
    <property type="protein sequence ID" value="GFQ65711.1"/>
    <property type="molecule type" value="Genomic_DNA"/>
</dbReference>
<evidence type="ECO:0000313" key="2">
    <source>
        <dbReference type="Proteomes" id="UP000887116"/>
    </source>
</evidence>
<reference evidence="1" key="1">
    <citation type="submission" date="2020-07" db="EMBL/GenBank/DDBJ databases">
        <title>Multicomponent nature underlies the extraordinary mechanical properties of spider dragline silk.</title>
        <authorList>
            <person name="Kono N."/>
            <person name="Nakamura H."/>
            <person name="Mori M."/>
            <person name="Yoshida Y."/>
            <person name="Ohtoshi R."/>
            <person name="Malay A.D."/>
            <person name="Moran D.A.P."/>
            <person name="Tomita M."/>
            <person name="Numata K."/>
            <person name="Arakawa K."/>
        </authorList>
    </citation>
    <scope>NUCLEOTIDE SEQUENCE</scope>
</reference>
<protein>
    <submittedName>
        <fullName evidence="1">Uncharacterized protein</fullName>
    </submittedName>
</protein>
<sequence>MGAALTFLEAYDRHGDSLLDRSVIGDETWVRHRELRDKITVHAEGAHKFPQKTKKMFANLVTKEDYGDRVLG</sequence>
<evidence type="ECO:0000313" key="1">
    <source>
        <dbReference type="EMBL" id="GFQ65711.1"/>
    </source>
</evidence>
<organism evidence="1 2">
    <name type="scientific">Trichonephila clavata</name>
    <name type="common">Joro spider</name>
    <name type="synonym">Nephila clavata</name>
    <dbReference type="NCBI Taxonomy" id="2740835"/>
    <lineage>
        <taxon>Eukaryota</taxon>
        <taxon>Metazoa</taxon>
        <taxon>Ecdysozoa</taxon>
        <taxon>Arthropoda</taxon>
        <taxon>Chelicerata</taxon>
        <taxon>Arachnida</taxon>
        <taxon>Araneae</taxon>
        <taxon>Araneomorphae</taxon>
        <taxon>Entelegynae</taxon>
        <taxon>Araneoidea</taxon>
        <taxon>Nephilidae</taxon>
        <taxon>Trichonephila</taxon>
    </lineage>
</organism>
<gene>
    <name evidence="1" type="ORF">TNCT_215021</name>
</gene>
<name>A0A8X6F006_TRICU</name>
<comment type="caution">
    <text evidence="1">The sequence shown here is derived from an EMBL/GenBank/DDBJ whole genome shotgun (WGS) entry which is preliminary data.</text>
</comment>